<dbReference type="Gramene" id="AUR62034009-RA">
    <property type="protein sequence ID" value="AUR62034009-RA:cds"/>
    <property type="gene ID" value="AUR62034009"/>
</dbReference>
<sequence length="124" mass="14035">MGIRGKLEVEVEIKFDGDVFRQLSGQDPELVPNITPDKIHTCDLHEGELGKLDSVISWYYTVGDLLEEFKSLTISIHVIPRGEITVVKWSAEFEKIADDGPYPTQIIDFCIGITKDIERHHINA</sequence>
<feature type="domain" description="Bet v I/Major latex protein" evidence="1">
    <location>
        <begin position="2"/>
        <end position="124"/>
    </location>
</feature>
<dbReference type="Gene3D" id="3.30.530.20">
    <property type="match status" value="2"/>
</dbReference>
<name>A0A803MRV8_CHEQI</name>
<dbReference type="AlphaFoldDB" id="A0A803MRV8"/>
<dbReference type="GO" id="GO:0006952">
    <property type="term" value="P:defense response"/>
    <property type="evidence" value="ECO:0007669"/>
    <property type="project" value="InterPro"/>
</dbReference>
<reference evidence="2" key="1">
    <citation type="journal article" date="2017" name="Nature">
        <title>The genome of Chenopodium quinoa.</title>
        <authorList>
            <person name="Jarvis D.E."/>
            <person name="Ho Y.S."/>
            <person name="Lightfoot D.J."/>
            <person name="Schmoeckel S.M."/>
            <person name="Li B."/>
            <person name="Borm T.J.A."/>
            <person name="Ohyanagi H."/>
            <person name="Mineta K."/>
            <person name="Michell C.T."/>
            <person name="Saber N."/>
            <person name="Kharbatia N.M."/>
            <person name="Rupper R.R."/>
            <person name="Sharp A.R."/>
            <person name="Dally N."/>
            <person name="Boughton B.A."/>
            <person name="Woo Y.H."/>
            <person name="Gao G."/>
            <person name="Schijlen E.G.W.M."/>
            <person name="Guo X."/>
            <person name="Momin A.A."/>
            <person name="Negrao S."/>
            <person name="Al-Babili S."/>
            <person name="Gehring C."/>
            <person name="Roessner U."/>
            <person name="Jung C."/>
            <person name="Murphy K."/>
            <person name="Arold S.T."/>
            <person name="Gojobori T."/>
            <person name="van der Linden C.G."/>
            <person name="van Loo E.N."/>
            <person name="Jellen E.N."/>
            <person name="Maughan P.J."/>
            <person name="Tester M."/>
        </authorList>
    </citation>
    <scope>NUCLEOTIDE SEQUENCE [LARGE SCALE GENOMIC DNA]</scope>
    <source>
        <strain evidence="2">cv. PI 614886</strain>
    </source>
</reference>
<dbReference type="EnsemblPlants" id="AUR62034009-RA">
    <property type="protein sequence ID" value="AUR62034009-RA:cds"/>
    <property type="gene ID" value="AUR62034009"/>
</dbReference>
<evidence type="ECO:0000313" key="2">
    <source>
        <dbReference type="EnsemblPlants" id="AUR62034009-RA:cds"/>
    </source>
</evidence>
<accession>A0A803MRV8</accession>
<organism evidence="2 3">
    <name type="scientific">Chenopodium quinoa</name>
    <name type="common">Quinoa</name>
    <dbReference type="NCBI Taxonomy" id="63459"/>
    <lineage>
        <taxon>Eukaryota</taxon>
        <taxon>Viridiplantae</taxon>
        <taxon>Streptophyta</taxon>
        <taxon>Embryophyta</taxon>
        <taxon>Tracheophyta</taxon>
        <taxon>Spermatophyta</taxon>
        <taxon>Magnoliopsida</taxon>
        <taxon>eudicotyledons</taxon>
        <taxon>Gunneridae</taxon>
        <taxon>Pentapetalae</taxon>
        <taxon>Caryophyllales</taxon>
        <taxon>Chenopodiaceae</taxon>
        <taxon>Chenopodioideae</taxon>
        <taxon>Atripliceae</taxon>
        <taxon>Chenopodium</taxon>
    </lineage>
</organism>
<dbReference type="PANTHER" id="PTHR31907">
    <property type="entry name" value="MLP-LIKE PROTEIN 423"/>
    <property type="match status" value="1"/>
</dbReference>
<dbReference type="Proteomes" id="UP000596660">
    <property type="component" value="Unplaced"/>
</dbReference>
<protein>
    <recommendedName>
        <fullName evidence="1">Bet v I/Major latex protein domain-containing protein</fullName>
    </recommendedName>
</protein>
<dbReference type="Pfam" id="PF00407">
    <property type="entry name" value="Bet_v_1"/>
    <property type="match status" value="1"/>
</dbReference>
<evidence type="ECO:0000313" key="3">
    <source>
        <dbReference type="Proteomes" id="UP000596660"/>
    </source>
</evidence>
<dbReference type="SMART" id="SM01037">
    <property type="entry name" value="Bet_v_1"/>
    <property type="match status" value="1"/>
</dbReference>
<dbReference type="InterPro" id="IPR000916">
    <property type="entry name" value="Bet_v_I/MLP"/>
</dbReference>
<dbReference type="OMA" id="HMYAGRP"/>
<dbReference type="InterPro" id="IPR051761">
    <property type="entry name" value="MLP-like_ligand-binding"/>
</dbReference>
<reference evidence="2" key="2">
    <citation type="submission" date="2021-03" db="UniProtKB">
        <authorList>
            <consortium name="EnsemblPlants"/>
        </authorList>
    </citation>
    <scope>IDENTIFICATION</scope>
</reference>
<dbReference type="InterPro" id="IPR023393">
    <property type="entry name" value="START-like_dom_sf"/>
</dbReference>
<keyword evidence="3" id="KW-1185">Reference proteome</keyword>
<dbReference type="SUPFAM" id="SSF55961">
    <property type="entry name" value="Bet v1-like"/>
    <property type="match status" value="1"/>
</dbReference>
<evidence type="ECO:0000259" key="1">
    <source>
        <dbReference type="SMART" id="SM01037"/>
    </source>
</evidence>
<proteinExistence type="predicted"/>